<dbReference type="Proteomes" id="UP000187001">
    <property type="component" value="Unassembled WGS sequence"/>
</dbReference>
<dbReference type="InterPro" id="IPR009057">
    <property type="entry name" value="Homeodomain-like_sf"/>
</dbReference>
<evidence type="ECO:0000256" key="3">
    <source>
        <dbReference type="ARBA" id="ARBA00023163"/>
    </source>
</evidence>
<dbReference type="PANTHER" id="PTHR30055">
    <property type="entry name" value="HTH-TYPE TRANSCRIPTIONAL REGULATOR RUTR"/>
    <property type="match status" value="1"/>
</dbReference>
<evidence type="ECO:0000259" key="6">
    <source>
        <dbReference type="PROSITE" id="PS50977"/>
    </source>
</evidence>
<dbReference type="InterPro" id="IPR001647">
    <property type="entry name" value="HTH_TetR"/>
</dbReference>
<dbReference type="AlphaFoldDB" id="A0ABD6QC66"/>
<evidence type="ECO:0000256" key="4">
    <source>
        <dbReference type="PROSITE-ProRule" id="PRU00335"/>
    </source>
</evidence>
<feature type="DNA-binding region" description="H-T-H motif" evidence="4">
    <location>
        <begin position="44"/>
        <end position="63"/>
    </location>
</feature>
<feature type="domain" description="HTH tetR-type" evidence="6">
    <location>
        <begin position="21"/>
        <end position="81"/>
    </location>
</feature>
<dbReference type="SUPFAM" id="SSF46689">
    <property type="entry name" value="Homeodomain-like"/>
    <property type="match status" value="1"/>
</dbReference>
<dbReference type="InterPro" id="IPR041490">
    <property type="entry name" value="KstR2_TetR_C"/>
</dbReference>
<evidence type="ECO:0000313" key="7">
    <source>
        <dbReference type="EMBL" id="OMC33123.1"/>
    </source>
</evidence>
<evidence type="ECO:0000313" key="8">
    <source>
        <dbReference type="Proteomes" id="UP000187001"/>
    </source>
</evidence>
<comment type="caution">
    <text evidence="7">The sequence shown here is derived from an EMBL/GenBank/DDBJ whole genome shotgun (WGS) entry which is preliminary data.</text>
</comment>
<dbReference type="SUPFAM" id="SSF48498">
    <property type="entry name" value="Tetracyclin repressor-like, C-terminal domain"/>
    <property type="match status" value="1"/>
</dbReference>
<reference evidence="7 8" key="1">
    <citation type="submission" date="2016-07" db="EMBL/GenBank/DDBJ databases">
        <authorList>
            <person name="Sutton G."/>
            <person name="Brinkac L."/>
            <person name="Sanka R."/>
            <person name="Adams M."/>
            <person name="Lau E."/>
            <person name="Kumar A."/>
            <person name="Macaden R."/>
        </authorList>
    </citation>
    <scope>NUCLEOTIDE SEQUENCE [LARGE SCALE GENOMIC DNA]</scope>
    <source>
        <strain evidence="7 8">GA-0871</strain>
    </source>
</reference>
<dbReference type="GO" id="GO:0006355">
    <property type="term" value="P:regulation of DNA-templated transcription"/>
    <property type="evidence" value="ECO:0007669"/>
    <property type="project" value="UniProtKB-ARBA"/>
</dbReference>
<sequence>MPRDARPTTPETKKRGRPRVEIDTRAVADAVGALFAEGGLDAVSVPNVAERLAVSRPTLYRTIPTKEDLIALLFEQRTAEIMSATKEIVATHDDPGDCLAALVQFACGAAIEMRYYLPVFFGGGGLPDDVFGRWHDWNRDFEQIWINVVATNIEDGLLPPANPVITARLILGACVWVSRWYREDDPFDATEIVNTAMGMVTRLQEPTPPPKRARGGKKATPSQSTRKR</sequence>
<evidence type="ECO:0000256" key="1">
    <source>
        <dbReference type="ARBA" id="ARBA00023015"/>
    </source>
</evidence>
<dbReference type="PROSITE" id="PS50977">
    <property type="entry name" value="HTH_TETR_2"/>
    <property type="match status" value="1"/>
</dbReference>
<feature type="region of interest" description="Disordered" evidence="5">
    <location>
        <begin position="202"/>
        <end position="228"/>
    </location>
</feature>
<proteinExistence type="predicted"/>
<keyword evidence="3" id="KW-0804">Transcription</keyword>
<gene>
    <name evidence="7" type="ORF">A5742_14600</name>
</gene>
<dbReference type="Gene3D" id="1.10.357.10">
    <property type="entry name" value="Tetracycline Repressor, domain 2"/>
    <property type="match status" value="1"/>
</dbReference>
<dbReference type="Gene3D" id="1.10.10.60">
    <property type="entry name" value="Homeodomain-like"/>
    <property type="match status" value="1"/>
</dbReference>
<evidence type="ECO:0000256" key="5">
    <source>
        <dbReference type="SAM" id="MobiDB-lite"/>
    </source>
</evidence>
<dbReference type="PANTHER" id="PTHR30055:SF234">
    <property type="entry name" value="HTH-TYPE TRANSCRIPTIONAL REGULATOR BETI"/>
    <property type="match status" value="1"/>
</dbReference>
<dbReference type="EMBL" id="MBER01000181">
    <property type="protein sequence ID" value="OMC33123.1"/>
    <property type="molecule type" value="Genomic_DNA"/>
</dbReference>
<dbReference type="PRINTS" id="PR00455">
    <property type="entry name" value="HTHTETR"/>
</dbReference>
<dbReference type="RefSeq" id="WP_076208110.1">
    <property type="nucleotide sequence ID" value="NZ_MBER01000181.1"/>
</dbReference>
<name>A0ABD6QC66_MYCFO</name>
<keyword evidence="1" id="KW-0805">Transcription regulation</keyword>
<dbReference type="Pfam" id="PF17932">
    <property type="entry name" value="TetR_C_24"/>
    <property type="match status" value="1"/>
</dbReference>
<keyword evidence="2 4" id="KW-0238">DNA-binding</keyword>
<dbReference type="GO" id="GO:0003677">
    <property type="term" value="F:DNA binding"/>
    <property type="evidence" value="ECO:0007669"/>
    <property type="project" value="UniProtKB-UniRule"/>
</dbReference>
<accession>A0ABD6QC66</accession>
<dbReference type="InterPro" id="IPR050109">
    <property type="entry name" value="HTH-type_TetR-like_transc_reg"/>
</dbReference>
<organism evidence="7 8">
    <name type="scientific">Mycolicibacterium fortuitum</name>
    <name type="common">Mycobacterium fortuitum</name>
    <dbReference type="NCBI Taxonomy" id="1766"/>
    <lineage>
        <taxon>Bacteria</taxon>
        <taxon>Bacillati</taxon>
        <taxon>Actinomycetota</taxon>
        <taxon>Actinomycetes</taxon>
        <taxon>Mycobacteriales</taxon>
        <taxon>Mycobacteriaceae</taxon>
        <taxon>Mycolicibacterium</taxon>
    </lineage>
</organism>
<evidence type="ECO:0000256" key="2">
    <source>
        <dbReference type="ARBA" id="ARBA00023125"/>
    </source>
</evidence>
<dbReference type="InterPro" id="IPR036271">
    <property type="entry name" value="Tet_transcr_reg_TetR-rel_C_sf"/>
</dbReference>
<protein>
    <recommendedName>
        <fullName evidence="6">HTH tetR-type domain-containing protein</fullName>
    </recommendedName>
</protein>
<dbReference type="Pfam" id="PF00440">
    <property type="entry name" value="TetR_N"/>
    <property type="match status" value="1"/>
</dbReference>